<evidence type="ECO:0000256" key="7">
    <source>
        <dbReference type="ARBA" id="ARBA00023136"/>
    </source>
</evidence>
<protein>
    <submittedName>
        <fullName evidence="9">Urea transporter</fullName>
    </submittedName>
</protein>
<evidence type="ECO:0000256" key="1">
    <source>
        <dbReference type="ARBA" id="ARBA00004651"/>
    </source>
</evidence>
<comment type="subcellular location">
    <subcellularLocation>
        <location evidence="1">Cell membrane</location>
        <topology evidence="1">Multi-pass membrane protein</topology>
    </subcellularLocation>
</comment>
<feature type="transmembrane region" description="Helical" evidence="8">
    <location>
        <begin position="6"/>
        <end position="26"/>
    </location>
</feature>
<gene>
    <name evidence="9" type="primary">ureI</name>
    <name evidence="9" type="ORF">HSUHS5_0284</name>
</gene>
<dbReference type="Gene3D" id="1.25.40.600">
    <property type="match status" value="1"/>
</dbReference>
<evidence type="ECO:0000256" key="8">
    <source>
        <dbReference type="SAM" id="Phobius"/>
    </source>
</evidence>
<reference evidence="9 10" key="1">
    <citation type="journal article" date="2011" name="Vet. Res.">
        <title>Genome sequence of Helicobacter suis supports its role in gastric pathology.</title>
        <authorList>
            <person name="Vermoote M."/>
            <person name="Vandekerckhove T.T."/>
            <person name="Flahou B."/>
            <person name="Pasmans F."/>
            <person name="Smet A."/>
            <person name="De Groote D."/>
            <person name="Van Criekinge W."/>
            <person name="Ducatelle R."/>
            <person name="Haesebrouck F."/>
        </authorList>
    </citation>
    <scope>NUCLEOTIDE SEQUENCE [LARGE SCALE GENOMIC DNA]</scope>
    <source>
        <strain evidence="9 10">HS5</strain>
    </source>
</reference>
<proteinExistence type="inferred from homology"/>
<dbReference type="Pfam" id="PF02293">
    <property type="entry name" value="AmiS_UreI"/>
    <property type="match status" value="1"/>
</dbReference>
<feature type="transmembrane region" description="Helical" evidence="8">
    <location>
        <begin position="75"/>
        <end position="94"/>
    </location>
</feature>
<feature type="transmembrane region" description="Helical" evidence="8">
    <location>
        <begin position="143"/>
        <end position="160"/>
    </location>
</feature>
<evidence type="ECO:0000313" key="9">
    <source>
        <dbReference type="EMBL" id="EFX42253.1"/>
    </source>
</evidence>
<keyword evidence="3" id="KW-0813">Transport</keyword>
<evidence type="ECO:0000313" key="10">
    <source>
        <dbReference type="Proteomes" id="UP000054093"/>
    </source>
</evidence>
<comment type="caution">
    <text evidence="9">The sequence shown here is derived from an EMBL/GenBank/DDBJ whole genome shotgun (WGS) entry which is preliminary data.</text>
</comment>
<feature type="transmembrane region" description="Helical" evidence="8">
    <location>
        <begin position="172"/>
        <end position="192"/>
    </location>
</feature>
<feature type="transmembrane region" description="Helical" evidence="8">
    <location>
        <begin position="33"/>
        <end position="55"/>
    </location>
</feature>
<name>E7G2Y4_9HELI</name>
<evidence type="ECO:0000256" key="4">
    <source>
        <dbReference type="ARBA" id="ARBA00022475"/>
    </source>
</evidence>
<dbReference type="GO" id="GO:0005886">
    <property type="term" value="C:plasma membrane"/>
    <property type="evidence" value="ECO:0007669"/>
    <property type="project" value="UniProtKB-SubCell"/>
</dbReference>
<dbReference type="CDD" id="cd13428">
    <property type="entry name" value="UreI_AmiS"/>
    <property type="match status" value="1"/>
</dbReference>
<evidence type="ECO:0000256" key="3">
    <source>
        <dbReference type="ARBA" id="ARBA00022448"/>
    </source>
</evidence>
<dbReference type="InterPro" id="IPR038523">
    <property type="entry name" value="AmiSUreI_transpt_sf"/>
</dbReference>
<evidence type="ECO:0000256" key="2">
    <source>
        <dbReference type="ARBA" id="ARBA00010068"/>
    </source>
</evidence>
<dbReference type="InterPro" id="IPR003211">
    <property type="entry name" value="AmiSUreI_transpt"/>
</dbReference>
<keyword evidence="7 8" id="KW-0472">Membrane</keyword>
<evidence type="ECO:0000256" key="6">
    <source>
        <dbReference type="ARBA" id="ARBA00022989"/>
    </source>
</evidence>
<feature type="transmembrane region" description="Helical" evidence="8">
    <location>
        <begin position="106"/>
        <end position="123"/>
    </location>
</feature>
<dbReference type="AlphaFoldDB" id="E7G2Y4"/>
<evidence type="ECO:0000256" key="5">
    <source>
        <dbReference type="ARBA" id="ARBA00022692"/>
    </source>
</evidence>
<keyword evidence="4" id="KW-1003">Cell membrane</keyword>
<organism evidence="9 10">
    <name type="scientific">Helicobacter suis HS5</name>
    <dbReference type="NCBI Taxonomy" id="710394"/>
    <lineage>
        <taxon>Bacteria</taxon>
        <taxon>Pseudomonadati</taxon>
        <taxon>Campylobacterota</taxon>
        <taxon>Epsilonproteobacteria</taxon>
        <taxon>Campylobacterales</taxon>
        <taxon>Helicobacteraceae</taxon>
        <taxon>Helicobacter</taxon>
    </lineage>
</organism>
<sequence>MGMLGLVLLYVAIVLISNGVCGLTGVDPKSKAVMNYFVGGISIVCNIVAIVYSTFHAAPLVAGPEDIQQVSQHLINFYGPATGLLFGVTYLYAAINNTFNLDWRPYGWYCLFVTINTIPAAILSHYSDALEAHRFLGITEGDWWAFIWLAWGVLWLTGWIEEVAKIKLGNFVPWLAIIEGIITAWLPAWLLFIEHWV</sequence>
<accession>E7G2Y4</accession>
<keyword evidence="5 8" id="KW-0812">Transmembrane</keyword>
<dbReference type="EMBL" id="ADHO01000048">
    <property type="protein sequence ID" value="EFX42253.1"/>
    <property type="molecule type" value="Genomic_DNA"/>
</dbReference>
<comment type="similarity">
    <text evidence="2">Belongs to the AmiS/UreI family.</text>
</comment>
<keyword evidence="6 8" id="KW-1133">Transmembrane helix</keyword>
<dbReference type="Proteomes" id="UP000054093">
    <property type="component" value="Unassembled WGS sequence"/>
</dbReference>